<sequence length="159" mass="17364">MAEKDGIKTTTNVENEPGLSRVSVIDFKVHPSNVCIHNNALVNARSCTNMEVELTPSSFVSVDVNRDGGPFIDSVSRPDFNYDIAINYNSGLNEAGGCAIYKMQQNWCSCTPTATCVARAAINQSEPRNAVHQFAHKPQESVLRGDCEGHAKCGLTRQY</sequence>
<gene>
    <name evidence="1" type="ORF">EVAR_33662_1</name>
</gene>
<proteinExistence type="predicted"/>
<dbReference type="Proteomes" id="UP000299102">
    <property type="component" value="Unassembled WGS sequence"/>
</dbReference>
<evidence type="ECO:0000313" key="1">
    <source>
        <dbReference type="EMBL" id="GBP40087.1"/>
    </source>
</evidence>
<reference evidence="1 2" key="1">
    <citation type="journal article" date="2019" name="Commun. Biol.">
        <title>The bagworm genome reveals a unique fibroin gene that provides high tensile strength.</title>
        <authorList>
            <person name="Kono N."/>
            <person name="Nakamura H."/>
            <person name="Ohtoshi R."/>
            <person name="Tomita M."/>
            <person name="Numata K."/>
            <person name="Arakawa K."/>
        </authorList>
    </citation>
    <scope>NUCLEOTIDE SEQUENCE [LARGE SCALE GENOMIC DNA]</scope>
</reference>
<protein>
    <submittedName>
        <fullName evidence="1">Uncharacterized protein</fullName>
    </submittedName>
</protein>
<comment type="caution">
    <text evidence="1">The sequence shown here is derived from an EMBL/GenBank/DDBJ whole genome shotgun (WGS) entry which is preliminary data.</text>
</comment>
<evidence type="ECO:0000313" key="2">
    <source>
        <dbReference type="Proteomes" id="UP000299102"/>
    </source>
</evidence>
<name>A0A4C1VNZ1_EUMVA</name>
<keyword evidence="2" id="KW-1185">Reference proteome</keyword>
<dbReference type="OrthoDB" id="5864054at2759"/>
<dbReference type="EMBL" id="BGZK01000376">
    <property type="protein sequence ID" value="GBP40087.1"/>
    <property type="molecule type" value="Genomic_DNA"/>
</dbReference>
<organism evidence="1 2">
    <name type="scientific">Eumeta variegata</name>
    <name type="common">Bagworm moth</name>
    <name type="synonym">Eumeta japonica</name>
    <dbReference type="NCBI Taxonomy" id="151549"/>
    <lineage>
        <taxon>Eukaryota</taxon>
        <taxon>Metazoa</taxon>
        <taxon>Ecdysozoa</taxon>
        <taxon>Arthropoda</taxon>
        <taxon>Hexapoda</taxon>
        <taxon>Insecta</taxon>
        <taxon>Pterygota</taxon>
        <taxon>Neoptera</taxon>
        <taxon>Endopterygota</taxon>
        <taxon>Lepidoptera</taxon>
        <taxon>Glossata</taxon>
        <taxon>Ditrysia</taxon>
        <taxon>Tineoidea</taxon>
        <taxon>Psychidae</taxon>
        <taxon>Oiketicinae</taxon>
        <taxon>Eumeta</taxon>
    </lineage>
</organism>
<dbReference type="AlphaFoldDB" id="A0A4C1VNZ1"/>
<accession>A0A4C1VNZ1</accession>